<dbReference type="Proteomes" id="UP000509548">
    <property type="component" value="Chromosome 1"/>
</dbReference>
<evidence type="ECO:0000313" key="1">
    <source>
        <dbReference type="EMBL" id="QLB62273.1"/>
    </source>
</evidence>
<evidence type="ECO:0000313" key="2">
    <source>
        <dbReference type="Proteomes" id="UP000509548"/>
    </source>
</evidence>
<accession>A0A9Q6S0I6</accession>
<protein>
    <submittedName>
        <fullName evidence="1">Uncharacterized protein</fullName>
    </submittedName>
</protein>
<sequence>MVTSDHARIPVEQGGTLENTIEADIIIRCLDDMARMRAKARADGKAPRKISVAVITPYRAQY</sequence>
<dbReference type="AlphaFoldDB" id="A0A9Q6S0I6"/>
<organism evidence="1 2">
    <name type="scientific">Paraburkholderia caribensis</name>
    <dbReference type="NCBI Taxonomy" id="75105"/>
    <lineage>
        <taxon>Bacteria</taxon>
        <taxon>Pseudomonadati</taxon>
        <taxon>Pseudomonadota</taxon>
        <taxon>Betaproteobacteria</taxon>
        <taxon>Burkholderiales</taxon>
        <taxon>Burkholderiaceae</taxon>
        <taxon>Paraburkholderia</taxon>
    </lineage>
</organism>
<proteinExistence type="predicted"/>
<name>A0A9Q6S0I6_9BURK</name>
<reference evidence="1 2" key="1">
    <citation type="journal article" date="2014" name="Genome Announc.">
        <title>Draft Genome Sequence of the Haloacid-Degrading Burkholderia caribensis Strain MBA4.</title>
        <authorList>
            <person name="Pan Y."/>
            <person name="Kong K.F."/>
            <person name="Tsang J.S."/>
        </authorList>
    </citation>
    <scope>NUCLEOTIDE SEQUENCE [LARGE SCALE GENOMIC DNA]</scope>
    <source>
        <strain evidence="1 2">852011</strain>
    </source>
</reference>
<dbReference type="EMBL" id="CP015958">
    <property type="protein sequence ID" value="QLB62273.1"/>
    <property type="molecule type" value="Genomic_DNA"/>
</dbReference>
<gene>
    <name evidence="1" type="ORF">A9O66_07690</name>
</gene>